<dbReference type="InterPro" id="IPR010982">
    <property type="entry name" value="Lambda_DNA-bd_dom_sf"/>
</dbReference>
<dbReference type="PANTHER" id="PTHR30146">
    <property type="entry name" value="LACI-RELATED TRANSCRIPTIONAL REPRESSOR"/>
    <property type="match status" value="1"/>
</dbReference>
<evidence type="ECO:0000256" key="2">
    <source>
        <dbReference type="ARBA" id="ARBA00023125"/>
    </source>
</evidence>
<dbReference type="Gene3D" id="3.40.50.2300">
    <property type="match status" value="2"/>
</dbReference>
<dbReference type="Gene3D" id="1.10.260.40">
    <property type="entry name" value="lambda repressor-like DNA-binding domains"/>
    <property type="match status" value="1"/>
</dbReference>
<dbReference type="Proteomes" id="UP000265366">
    <property type="component" value="Unassembled WGS sequence"/>
</dbReference>
<evidence type="ECO:0000256" key="3">
    <source>
        <dbReference type="ARBA" id="ARBA00023163"/>
    </source>
</evidence>
<name>A0A3A1P575_9SPHN</name>
<organism evidence="6 7">
    <name type="scientific">Aurantiacibacter xanthus</name>
    <dbReference type="NCBI Taxonomy" id="1784712"/>
    <lineage>
        <taxon>Bacteria</taxon>
        <taxon>Pseudomonadati</taxon>
        <taxon>Pseudomonadota</taxon>
        <taxon>Alphaproteobacteria</taxon>
        <taxon>Sphingomonadales</taxon>
        <taxon>Erythrobacteraceae</taxon>
        <taxon>Aurantiacibacter</taxon>
    </lineage>
</organism>
<evidence type="ECO:0000313" key="7">
    <source>
        <dbReference type="Proteomes" id="UP000265366"/>
    </source>
</evidence>
<reference evidence="6 7" key="1">
    <citation type="submission" date="2018-08" db="EMBL/GenBank/DDBJ databases">
        <title>Erythrobacter zhengii sp.nov., a bacterium isolated from deep-sea sediment.</title>
        <authorList>
            <person name="Fang C."/>
            <person name="Wu Y.-H."/>
            <person name="Sun C."/>
            <person name="Wang H."/>
            <person name="Cheng H."/>
            <person name="Meng F.-X."/>
            <person name="Wang C.-S."/>
            <person name="Xu X.-W."/>
        </authorList>
    </citation>
    <scope>NUCLEOTIDE SEQUENCE [LARGE SCALE GENOMIC DNA]</scope>
    <source>
        <strain evidence="6 7">CCTCC AB 2015396</strain>
    </source>
</reference>
<gene>
    <name evidence="6" type="ORF">D2V17_10430</name>
</gene>
<dbReference type="SUPFAM" id="SSF47413">
    <property type="entry name" value="lambda repressor-like DNA-binding domains"/>
    <property type="match status" value="1"/>
</dbReference>
<evidence type="ECO:0000313" key="6">
    <source>
        <dbReference type="EMBL" id="RIV85501.1"/>
    </source>
</evidence>
<dbReference type="SMART" id="SM00354">
    <property type="entry name" value="HTH_LACI"/>
    <property type="match status" value="1"/>
</dbReference>
<dbReference type="EMBL" id="QXFM01000095">
    <property type="protein sequence ID" value="RIV85501.1"/>
    <property type="molecule type" value="Genomic_DNA"/>
</dbReference>
<evidence type="ECO:0000256" key="1">
    <source>
        <dbReference type="ARBA" id="ARBA00023015"/>
    </source>
</evidence>
<accession>A0A3A1P575</accession>
<keyword evidence="7" id="KW-1185">Reference proteome</keyword>
<comment type="caution">
    <text evidence="6">The sequence shown here is derived from an EMBL/GenBank/DDBJ whole genome shotgun (WGS) entry which is preliminary data.</text>
</comment>
<feature type="domain" description="HTH lacI-type" evidence="5">
    <location>
        <begin position="30"/>
        <end position="84"/>
    </location>
</feature>
<dbReference type="InterPro" id="IPR028082">
    <property type="entry name" value="Peripla_BP_I"/>
</dbReference>
<keyword evidence="2" id="KW-0238">DNA-binding</keyword>
<sequence length="361" mass="38939">MGGKGVKKVGGAEKSSGSKKAAAAKAQKPQNIQDLARIAGVSAATVSRALAGTGNISSATREKIRALAHQYDFRPSNTARNLRMGRTGTIGVVVPLGHEKTQHFSDPFFMRLLALIADRIAERGYDLLLSKVVPHDPEWLSRQVDSGRVDGMIIIGQSNQSDVINSVARYYDPLVVWGAALDEQIYCSVGSDNRLGGRMATEHLLSLGCRKLAFFGDPSVPEIEQRLEGFRDALRDKGNGAVGTTLPVHFVPEQALEDISGFLDMADKVDGIFATSDTIAMTALQALLDRRRAVPKDVKVIGFDDLEIARRTVPALSSIRQDLEAGADALVDLLFRKIAGKSVETVMLKPQIVTRGSTTCD</sequence>
<evidence type="ECO:0000256" key="4">
    <source>
        <dbReference type="SAM" id="MobiDB-lite"/>
    </source>
</evidence>
<dbReference type="CDD" id="cd01392">
    <property type="entry name" value="HTH_LacI"/>
    <property type="match status" value="1"/>
</dbReference>
<evidence type="ECO:0000259" key="5">
    <source>
        <dbReference type="PROSITE" id="PS50932"/>
    </source>
</evidence>
<dbReference type="AlphaFoldDB" id="A0A3A1P575"/>
<dbReference type="Pfam" id="PF00356">
    <property type="entry name" value="LacI"/>
    <property type="match status" value="1"/>
</dbReference>
<proteinExistence type="predicted"/>
<feature type="region of interest" description="Disordered" evidence="4">
    <location>
        <begin position="1"/>
        <end position="27"/>
    </location>
</feature>
<dbReference type="PROSITE" id="PS50932">
    <property type="entry name" value="HTH_LACI_2"/>
    <property type="match status" value="1"/>
</dbReference>
<dbReference type="PANTHER" id="PTHR30146:SF120">
    <property type="entry name" value="ALANINE RACEMASE"/>
    <property type="match status" value="1"/>
</dbReference>
<dbReference type="InterPro" id="IPR046335">
    <property type="entry name" value="LacI/GalR-like_sensor"/>
</dbReference>
<dbReference type="PROSITE" id="PS00356">
    <property type="entry name" value="HTH_LACI_1"/>
    <property type="match status" value="1"/>
</dbReference>
<dbReference type="SUPFAM" id="SSF53822">
    <property type="entry name" value="Periplasmic binding protein-like I"/>
    <property type="match status" value="1"/>
</dbReference>
<dbReference type="OrthoDB" id="8433438at2"/>
<keyword evidence="3" id="KW-0804">Transcription</keyword>
<keyword evidence="1" id="KW-0805">Transcription regulation</keyword>
<protein>
    <submittedName>
        <fullName evidence="6">LacI family transcriptional regulator</fullName>
    </submittedName>
</protein>
<feature type="compositionally biased region" description="Low complexity" evidence="4">
    <location>
        <begin position="12"/>
        <end position="26"/>
    </location>
</feature>
<dbReference type="GO" id="GO:0003700">
    <property type="term" value="F:DNA-binding transcription factor activity"/>
    <property type="evidence" value="ECO:0007669"/>
    <property type="project" value="TreeGrafter"/>
</dbReference>
<dbReference type="GO" id="GO:0000976">
    <property type="term" value="F:transcription cis-regulatory region binding"/>
    <property type="evidence" value="ECO:0007669"/>
    <property type="project" value="TreeGrafter"/>
</dbReference>
<dbReference type="InterPro" id="IPR000843">
    <property type="entry name" value="HTH_LacI"/>
</dbReference>
<dbReference type="Pfam" id="PF13377">
    <property type="entry name" value="Peripla_BP_3"/>
    <property type="match status" value="1"/>
</dbReference>